<accession>A0A9P6AK92</accession>
<sequence>MREEAEISLPRGRDPVAKSPVRCFPSKIGKVLCIALSELASGTTLISVRKARDPFSEQSDCGDSRSHVDCSSGLRKHGHWINARDRSHQLIPHPHFGTNDLSGPLLHPPSLFVRGLPTQPPLNLQKAATPKTFSKSLGGQTRSTTDDRKRMHSEMREEVSEFQAMGAQHRDMNSVCPRMLRSPHEGGRGTGIKFLHPPFIPKSTASHAQLTTANCRGKKSKV</sequence>
<evidence type="ECO:0000313" key="1">
    <source>
        <dbReference type="EMBL" id="KAF9507298.1"/>
    </source>
</evidence>
<gene>
    <name evidence="1" type="ORF">BS47DRAFT_1488934</name>
</gene>
<comment type="caution">
    <text evidence="1">The sequence shown here is derived from an EMBL/GenBank/DDBJ whole genome shotgun (WGS) entry which is preliminary data.</text>
</comment>
<dbReference type="Proteomes" id="UP000886523">
    <property type="component" value="Unassembled WGS sequence"/>
</dbReference>
<protein>
    <submittedName>
        <fullName evidence="1">Uncharacterized protein</fullName>
    </submittedName>
</protein>
<organism evidence="1 2">
    <name type="scientific">Hydnum rufescens UP504</name>
    <dbReference type="NCBI Taxonomy" id="1448309"/>
    <lineage>
        <taxon>Eukaryota</taxon>
        <taxon>Fungi</taxon>
        <taxon>Dikarya</taxon>
        <taxon>Basidiomycota</taxon>
        <taxon>Agaricomycotina</taxon>
        <taxon>Agaricomycetes</taxon>
        <taxon>Cantharellales</taxon>
        <taxon>Hydnaceae</taxon>
        <taxon>Hydnum</taxon>
    </lineage>
</organism>
<dbReference type="EMBL" id="MU129085">
    <property type="protein sequence ID" value="KAF9507298.1"/>
    <property type="molecule type" value="Genomic_DNA"/>
</dbReference>
<dbReference type="AlphaFoldDB" id="A0A9P6AK92"/>
<evidence type="ECO:0000313" key="2">
    <source>
        <dbReference type="Proteomes" id="UP000886523"/>
    </source>
</evidence>
<name>A0A9P6AK92_9AGAM</name>
<proteinExistence type="predicted"/>
<reference evidence="1" key="1">
    <citation type="journal article" date="2020" name="Nat. Commun.">
        <title>Large-scale genome sequencing of mycorrhizal fungi provides insights into the early evolution of symbiotic traits.</title>
        <authorList>
            <person name="Miyauchi S."/>
            <person name="Kiss E."/>
            <person name="Kuo A."/>
            <person name="Drula E."/>
            <person name="Kohler A."/>
            <person name="Sanchez-Garcia M."/>
            <person name="Morin E."/>
            <person name="Andreopoulos B."/>
            <person name="Barry K.W."/>
            <person name="Bonito G."/>
            <person name="Buee M."/>
            <person name="Carver A."/>
            <person name="Chen C."/>
            <person name="Cichocki N."/>
            <person name="Clum A."/>
            <person name="Culley D."/>
            <person name="Crous P.W."/>
            <person name="Fauchery L."/>
            <person name="Girlanda M."/>
            <person name="Hayes R.D."/>
            <person name="Keri Z."/>
            <person name="LaButti K."/>
            <person name="Lipzen A."/>
            <person name="Lombard V."/>
            <person name="Magnuson J."/>
            <person name="Maillard F."/>
            <person name="Murat C."/>
            <person name="Nolan M."/>
            <person name="Ohm R.A."/>
            <person name="Pangilinan J."/>
            <person name="Pereira M.F."/>
            <person name="Perotto S."/>
            <person name="Peter M."/>
            <person name="Pfister S."/>
            <person name="Riley R."/>
            <person name="Sitrit Y."/>
            <person name="Stielow J.B."/>
            <person name="Szollosi G."/>
            <person name="Zifcakova L."/>
            <person name="Stursova M."/>
            <person name="Spatafora J.W."/>
            <person name="Tedersoo L."/>
            <person name="Vaario L.M."/>
            <person name="Yamada A."/>
            <person name="Yan M."/>
            <person name="Wang P."/>
            <person name="Xu J."/>
            <person name="Bruns T."/>
            <person name="Baldrian P."/>
            <person name="Vilgalys R."/>
            <person name="Dunand C."/>
            <person name="Henrissat B."/>
            <person name="Grigoriev I.V."/>
            <person name="Hibbett D."/>
            <person name="Nagy L.G."/>
            <person name="Martin F.M."/>
        </authorList>
    </citation>
    <scope>NUCLEOTIDE SEQUENCE</scope>
    <source>
        <strain evidence="1">UP504</strain>
    </source>
</reference>
<keyword evidence="2" id="KW-1185">Reference proteome</keyword>